<protein>
    <submittedName>
        <fullName evidence="1">Uncharacterized protein</fullName>
    </submittedName>
</protein>
<comment type="caution">
    <text evidence="1">The sequence shown here is derived from an EMBL/GenBank/DDBJ whole genome shotgun (WGS) entry which is preliminary data.</text>
</comment>
<sequence length="132" mass="15546">MQESEHYSYLRLGHALRRHLQEGEQIRDMTLLEDRVLTEPLTEQPILTIYKKLVNNSPDPNGRLRVAWEEGVGTMDDDDWVDALKSAREIAIQTLFRLLQLWIVHRSYLSRGQLQRMGHSTSDMCVWLQDDR</sequence>
<evidence type="ECO:0000313" key="1">
    <source>
        <dbReference type="EMBL" id="KAJ1108597.1"/>
    </source>
</evidence>
<proteinExistence type="predicted"/>
<accession>A0AAV7MY84</accession>
<dbReference type="EMBL" id="JANPWB010000013">
    <property type="protein sequence ID" value="KAJ1108597.1"/>
    <property type="molecule type" value="Genomic_DNA"/>
</dbReference>
<keyword evidence="2" id="KW-1185">Reference proteome</keyword>
<dbReference type="AlphaFoldDB" id="A0AAV7MY84"/>
<name>A0AAV7MY84_PLEWA</name>
<evidence type="ECO:0000313" key="2">
    <source>
        <dbReference type="Proteomes" id="UP001066276"/>
    </source>
</evidence>
<gene>
    <name evidence="1" type="ORF">NDU88_005973</name>
</gene>
<reference evidence="1" key="1">
    <citation type="journal article" date="2022" name="bioRxiv">
        <title>Sequencing and chromosome-scale assembly of the giantPleurodeles waltlgenome.</title>
        <authorList>
            <person name="Brown T."/>
            <person name="Elewa A."/>
            <person name="Iarovenko S."/>
            <person name="Subramanian E."/>
            <person name="Araus A.J."/>
            <person name="Petzold A."/>
            <person name="Susuki M."/>
            <person name="Suzuki K.-i.T."/>
            <person name="Hayashi T."/>
            <person name="Toyoda A."/>
            <person name="Oliveira C."/>
            <person name="Osipova E."/>
            <person name="Leigh N.D."/>
            <person name="Simon A."/>
            <person name="Yun M.H."/>
        </authorList>
    </citation>
    <scope>NUCLEOTIDE SEQUENCE</scope>
    <source>
        <strain evidence="1">20211129_DDA</strain>
        <tissue evidence="1">Liver</tissue>
    </source>
</reference>
<dbReference type="Proteomes" id="UP001066276">
    <property type="component" value="Chromosome 9"/>
</dbReference>
<organism evidence="1 2">
    <name type="scientific">Pleurodeles waltl</name>
    <name type="common">Iberian ribbed newt</name>
    <dbReference type="NCBI Taxonomy" id="8319"/>
    <lineage>
        <taxon>Eukaryota</taxon>
        <taxon>Metazoa</taxon>
        <taxon>Chordata</taxon>
        <taxon>Craniata</taxon>
        <taxon>Vertebrata</taxon>
        <taxon>Euteleostomi</taxon>
        <taxon>Amphibia</taxon>
        <taxon>Batrachia</taxon>
        <taxon>Caudata</taxon>
        <taxon>Salamandroidea</taxon>
        <taxon>Salamandridae</taxon>
        <taxon>Pleurodelinae</taxon>
        <taxon>Pleurodeles</taxon>
    </lineage>
</organism>